<organism evidence="2 3">
    <name type="scientific">Helianthus annuus</name>
    <name type="common">Common sunflower</name>
    <dbReference type="NCBI Taxonomy" id="4232"/>
    <lineage>
        <taxon>Eukaryota</taxon>
        <taxon>Viridiplantae</taxon>
        <taxon>Streptophyta</taxon>
        <taxon>Embryophyta</taxon>
        <taxon>Tracheophyta</taxon>
        <taxon>Spermatophyta</taxon>
        <taxon>Magnoliopsida</taxon>
        <taxon>eudicotyledons</taxon>
        <taxon>Gunneridae</taxon>
        <taxon>Pentapetalae</taxon>
        <taxon>asterids</taxon>
        <taxon>campanulids</taxon>
        <taxon>Asterales</taxon>
        <taxon>Asteraceae</taxon>
        <taxon>Asteroideae</taxon>
        <taxon>Heliantheae alliance</taxon>
        <taxon>Heliantheae</taxon>
        <taxon>Helianthus</taxon>
    </lineage>
</organism>
<protein>
    <submittedName>
        <fullName evidence="2">Uncharacterized protein</fullName>
    </submittedName>
</protein>
<evidence type="ECO:0000256" key="1">
    <source>
        <dbReference type="SAM" id="Phobius"/>
    </source>
</evidence>
<feature type="transmembrane region" description="Helical" evidence="1">
    <location>
        <begin position="6"/>
        <end position="25"/>
    </location>
</feature>
<accession>A0A251SI19</accession>
<dbReference type="EMBL" id="CM007903">
    <property type="protein sequence ID" value="OTF97100.1"/>
    <property type="molecule type" value="Genomic_DNA"/>
</dbReference>
<gene>
    <name evidence="2" type="ORF">HannXRQ_Chr14g0430861</name>
</gene>
<evidence type="ECO:0000313" key="2">
    <source>
        <dbReference type="EMBL" id="OTF97100.1"/>
    </source>
</evidence>
<reference evidence="3" key="1">
    <citation type="journal article" date="2017" name="Nature">
        <title>The sunflower genome provides insights into oil metabolism, flowering and Asterid evolution.</title>
        <authorList>
            <person name="Badouin H."/>
            <person name="Gouzy J."/>
            <person name="Grassa C.J."/>
            <person name="Murat F."/>
            <person name="Staton S.E."/>
            <person name="Cottret L."/>
            <person name="Lelandais-Briere C."/>
            <person name="Owens G.L."/>
            <person name="Carrere S."/>
            <person name="Mayjonade B."/>
            <person name="Legrand L."/>
            <person name="Gill N."/>
            <person name="Kane N.C."/>
            <person name="Bowers J.E."/>
            <person name="Hubner S."/>
            <person name="Bellec A."/>
            <person name="Berard A."/>
            <person name="Berges H."/>
            <person name="Blanchet N."/>
            <person name="Boniface M.C."/>
            <person name="Brunel D."/>
            <person name="Catrice O."/>
            <person name="Chaidir N."/>
            <person name="Claudel C."/>
            <person name="Donnadieu C."/>
            <person name="Faraut T."/>
            <person name="Fievet G."/>
            <person name="Helmstetter N."/>
            <person name="King M."/>
            <person name="Knapp S.J."/>
            <person name="Lai Z."/>
            <person name="Le Paslier M.C."/>
            <person name="Lippi Y."/>
            <person name="Lorenzon L."/>
            <person name="Mandel J.R."/>
            <person name="Marage G."/>
            <person name="Marchand G."/>
            <person name="Marquand E."/>
            <person name="Bret-Mestries E."/>
            <person name="Morien E."/>
            <person name="Nambeesan S."/>
            <person name="Nguyen T."/>
            <person name="Pegot-Espagnet P."/>
            <person name="Pouilly N."/>
            <person name="Raftis F."/>
            <person name="Sallet E."/>
            <person name="Schiex T."/>
            <person name="Thomas J."/>
            <person name="Vandecasteele C."/>
            <person name="Vares D."/>
            <person name="Vear F."/>
            <person name="Vautrin S."/>
            <person name="Crespi M."/>
            <person name="Mangin B."/>
            <person name="Burke J.M."/>
            <person name="Salse J."/>
            <person name="Munos S."/>
            <person name="Vincourt P."/>
            <person name="Rieseberg L.H."/>
            <person name="Langlade N.B."/>
        </authorList>
    </citation>
    <scope>NUCLEOTIDE SEQUENCE [LARGE SCALE GENOMIC DNA]</scope>
    <source>
        <strain evidence="3">cv. SF193</strain>
    </source>
</reference>
<keyword evidence="1" id="KW-0812">Transmembrane</keyword>
<keyword evidence="3" id="KW-1185">Reference proteome</keyword>
<name>A0A251SI19_HELAN</name>
<dbReference type="InParanoid" id="A0A251SI19"/>
<keyword evidence="1" id="KW-1133">Transmembrane helix</keyword>
<evidence type="ECO:0000313" key="3">
    <source>
        <dbReference type="Proteomes" id="UP000215914"/>
    </source>
</evidence>
<dbReference type="Proteomes" id="UP000215914">
    <property type="component" value="Chromosome 14"/>
</dbReference>
<keyword evidence="1" id="KW-0472">Membrane</keyword>
<proteinExistence type="predicted"/>
<sequence>MVTTRLFQAVGFVYLCLIYGVLCFADQKRATTFKRCCPIFIHWYYDRQATPLSSCSCLALVRCTSVSHTVTINQKGP</sequence>
<dbReference type="AlphaFoldDB" id="A0A251SI19"/>